<dbReference type="KEGG" id="cwo:Cwoe_4027"/>
<evidence type="ECO:0008006" key="3">
    <source>
        <dbReference type="Google" id="ProtNLM"/>
    </source>
</evidence>
<evidence type="ECO:0000313" key="1">
    <source>
        <dbReference type="EMBL" id="ADB52444.1"/>
    </source>
</evidence>
<proteinExistence type="predicted"/>
<name>D3F4I7_CONWI</name>
<dbReference type="EMBL" id="CP001854">
    <property type="protein sequence ID" value="ADB52444.1"/>
    <property type="molecule type" value="Genomic_DNA"/>
</dbReference>
<dbReference type="Gene3D" id="3.90.1150.30">
    <property type="match status" value="1"/>
</dbReference>
<reference evidence="1 2" key="1">
    <citation type="journal article" date="2010" name="Stand. Genomic Sci.">
        <title>Complete genome sequence of Conexibacter woesei type strain (ID131577).</title>
        <authorList>
            <person name="Pukall R."/>
            <person name="Lapidus A."/>
            <person name="Glavina Del Rio T."/>
            <person name="Copeland A."/>
            <person name="Tice H."/>
            <person name="Cheng J.-F."/>
            <person name="Lucas S."/>
            <person name="Chen F."/>
            <person name="Nolan M."/>
            <person name="Bruce D."/>
            <person name="Goodwin L."/>
            <person name="Pitluck S."/>
            <person name="Mavromatis K."/>
            <person name="Ivanova N."/>
            <person name="Ovchinnikova G."/>
            <person name="Pati A."/>
            <person name="Chen A."/>
            <person name="Palaniappan K."/>
            <person name="Land M."/>
            <person name="Hauser L."/>
            <person name="Chang Y.-J."/>
            <person name="Jeffries C.D."/>
            <person name="Chain P."/>
            <person name="Meincke L."/>
            <person name="Sims D."/>
            <person name="Brettin T."/>
            <person name="Detter J.C."/>
            <person name="Rohde M."/>
            <person name="Goeker M."/>
            <person name="Bristow J."/>
            <person name="Eisen J.A."/>
            <person name="Markowitz V."/>
            <person name="Kyrpides N.C."/>
            <person name="Klenk H.-P."/>
            <person name="Hugenholtz P."/>
        </authorList>
    </citation>
    <scope>NUCLEOTIDE SEQUENCE [LARGE SCALE GENOMIC DNA]</scope>
    <source>
        <strain evidence="2">DSM 14684 / CIP 108061 / JCM 11494 / NBRC 100937 / ID131577</strain>
    </source>
</reference>
<accession>D3F4I7</accession>
<dbReference type="STRING" id="469383.Cwoe_4027"/>
<reference evidence="2" key="2">
    <citation type="submission" date="2010-01" db="EMBL/GenBank/DDBJ databases">
        <title>The complete genome of Conexibacter woesei DSM 14684.</title>
        <authorList>
            <consortium name="US DOE Joint Genome Institute (JGI-PGF)"/>
            <person name="Lucas S."/>
            <person name="Copeland A."/>
            <person name="Lapidus A."/>
            <person name="Glavina del Rio T."/>
            <person name="Dalin E."/>
            <person name="Tice H."/>
            <person name="Bruce D."/>
            <person name="Goodwin L."/>
            <person name="Pitluck S."/>
            <person name="Kyrpides N."/>
            <person name="Mavromatis K."/>
            <person name="Ivanova N."/>
            <person name="Mikhailova N."/>
            <person name="Chertkov O."/>
            <person name="Brettin T."/>
            <person name="Detter J.C."/>
            <person name="Han C."/>
            <person name="Larimer F."/>
            <person name="Land M."/>
            <person name="Hauser L."/>
            <person name="Markowitz V."/>
            <person name="Cheng J.-F."/>
            <person name="Hugenholtz P."/>
            <person name="Woyke T."/>
            <person name="Wu D."/>
            <person name="Pukall R."/>
            <person name="Steenblock K."/>
            <person name="Schneider S."/>
            <person name="Klenk H.-P."/>
            <person name="Eisen J.A."/>
        </authorList>
    </citation>
    <scope>NUCLEOTIDE SEQUENCE [LARGE SCALE GENOMIC DNA]</scope>
    <source>
        <strain evidence="2">DSM 14684 / CIP 108061 / JCM 11494 / NBRC 100937 / ID131577</strain>
    </source>
</reference>
<dbReference type="RefSeq" id="WP_012935495.1">
    <property type="nucleotide sequence ID" value="NC_013739.1"/>
</dbReference>
<organism evidence="1 2">
    <name type="scientific">Conexibacter woesei (strain DSM 14684 / CCUG 47730 / CIP 108061 / JCM 11494 / NBRC 100937 / ID131577)</name>
    <dbReference type="NCBI Taxonomy" id="469383"/>
    <lineage>
        <taxon>Bacteria</taxon>
        <taxon>Bacillati</taxon>
        <taxon>Actinomycetota</taxon>
        <taxon>Thermoleophilia</taxon>
        <taxon>Solirubrobacterales</taxon>
        <taxon>Conexibacteraceae</taxon>
        <taxon>Conexibacter</taxon>
    </lineage>
</organism>
<dbReference type="eggNOG" id="COG3801">
    <property type="taxonomic scope" value="Bacteria"/>
</dbReference>
<keyword evidence="2" id="KW-1185">Reference proteome</keyword>
<dbReference type="AlphaFoldDB" id="D3F4I7"/>
<dbReference type="Proteomes" id="UP000008229">
    <property type="component" value="Chromosome"/>
</dbReference>
<dbReference type="InterPro" id="IPR038056">
    <property type="entry name" value="YjbR-like_sf"/>
</dbReference>
<dbReference type="SUPFAM" id="SSF142906">
    <property type="entry name" value="YjbR-like"/>
    <property type="match status" value="1"/>
</dbReference>
<dbReference type="OrthoDB" id="6167040at2"/>
<dbReference type="InterPro" id="IPR058532">
    <property type="entry name" value="YjbR/MT2646/Rv2570-like"/>
</dbReference>
<dbReference type="HOGENOM" id="CLU_138549_1_1_11"/>
<dbReference type="Pfam" id="PF04237">
    <property type="entry name" value="YjbR"/>
    <property type="match status" value="1"/>
</dbReference>
<protein>
    <recommendedName>
        <fullName evidence="3">MmcQ/YjbR family DNA-binding protein</fullName>
    </recommendedName>
</protein>
<gene>
    <name evidence="1" type="ordered locus">Cwoe_4027</name>
</gene>
<sequence>MVREEDVRAVALSLPETAEKSHMGHADFRVRDRVFAGFPNPGELSLRLDAAEQAAVVATAPQSFRPAAGAWGRQGWTIVTLATAEQQELRELVIEAWRGRAPKRLVTAYDAG</sequence>
<evidence type="ECO:0000313" key="2">
    <source>
        <dbReference type="Proteomes" id="UP000008229"/>
    </source>
</evidence>